<protein>
    <submittedName>
        <fullName evidence="2">Uncharacterized protein</fullName>
    </submittedName>
</protein>
<feature type="compositionally biased region" description="Gly residues" evidence="1">
    <location>
        <begin position="923"/>
        <end position="945"/>
    </location>
</feature>
<reference evidence="2" key="1">
    <citation type="submission" date="2014-11" db="EMBL/GenBank/DDBJ databases">
        <authorList>
            <person name="Otto D Thomas"/>
            <person name="Naeem Raeece"/>
        </authorList>
    </citation>
    <scope>NUCLEOTIDE SEQUENCE</scope>
</reference>
<feature type="compositionally biased region" description="Gly residues" evidence="1">
    <location>
        <begin position="955"/>
        <end position="966"/>
    </location>
</feature>
<dbReference type="Gene3D" id="3.30.40.10">
    <property type="entry name" value="Zinc/RING finger domain, C3HC4 (zinc finger)"/>
    <property type="match status" value="1"/>
</dbReference>
<accession>A0A0G4FXS8</accession>
<evidence type="ECO:0000313" key="2">
    <source>
        <dbReference type="EMBL" id="CEM20227.1"/>
    </source>
</evidence>
<feature type="region of interest" description="Disordered" evidence="1">
    <location>
        <begin position="151"/>
        <end position="176"/>
    </location>
</feature>
<sequence length="972" mass="107358">MQGHSPIFPVQPFVAWKQRTKCPSQTTEKGNDTKCVSCFVTGKEIDTIPLLQHGHEHVRQVCLGCLFGHQDFGTEIVEVLDVAETTADPEWTQIRLRATAPSGVPLSVADTGVELRFLPLWGRGKVINDCIVHLNPFEFIVKVETETDTNLSSTLEERRSKRGLPSPPQKTYHQDVSFGTISRRSDDEGQSWSSSVSVDVLQRSASLDAEDAEAPLALRSSGWSDRNIVKVQIRDAKFSFRVALVRVVPRSADSVCASARAFLLDTGRTVDKAQLTALLRSLLEPQKTTEKGGNQEGEAASAGREEEGLSEASDGVQAEGNQVHFSLKGQDGQTVKTLCRTTNCTHLQDFDLDAHIKLFRVHGVAFSTYLVKPSNQPGKQSYDEQLKENIRACSRSILGIVRGRDKWSCPICTKPARLWDLLLDQGMQELLVASRPKHHSGALLSLDESGQASLELVEGEEEDRHLTPGDVEKKARYVLKHGPEMALLTAQVDPTALEENENDVDTGIAFVKMGIATSIDQWLLDSGQLRGMPKLERELGSRLRGEKKKEGEEGSSLREGGKKEGEEGNSLKEGGKKEGEESSRLKEGGKKKKAQRTPSLTQSVRQSVTEADRQERPSAGPGSLTGLLGERERGIWKGGRSSRGCSREKERERDRDTHGERPRDRERDRGGRKDRDGERPRDKERDRGGGRDRDGERPRDRERDRGGGKDRDGERPRDRERDRGVEKDREKEKEKREQGPLVLRMNPAAAAQLQKGGGKDQDGERPRDRERDRGVEKDREKEKEKREQGPLVLRMNPAAAAQLQKGGGSASRESLRGAPGRLFQAAAAAGGLGRQQGGQAGPPRGPGLILRPPSPHVSLQPSGQAKRGAEGSLSAVVSPDLQRRQPQQQRHLQQPQQQQHLQQPQQQQQWQQPQQGNWQGEGYRWGDGGSVQGWSGARGGFGDRGGPVRNVNVRGGRGGFGQMRGGRGGRWR</sequence>
<dbReference type="AlphaFoldDB" id="A0A0G4FXS8"/>
<feature type="compositionally biased region" description="Low complexity" evidence="1">
    <location>
        <begin position="817"/>
        <end position="829"/>
    </location>
</feature>
<feature type="compositionally biased region" description="Basic and acidic residues" evidence="1">
    <location>
        <begin position="757"/>
        <end position="788"/>
    </location>
</feature>
<evidence type="ECO:0000256" key="1">
    <source>
        <dbReference type="SAM" id="MobiDB-lite"/>
    </source>
</evidence>
<organism evidence="2">
    <name type="scientific">Chromera velia CCMP2878</name>
    <dbReference type="NCBI Taxonomy" id="1169474"/>
    <lineage>
        <taxon>Eukaryota</taxon>
        <taxon>Sar</taxon>
        <taxon>Alveolata</taxon>
        <taxon>Colpodellida</taxon>
        <taxon>Chromeraceae</taxon>
        <taxon>Chromera</taxon>
    </lineage>
</organism>
<feature type="compositionally biased region" description="Polar residues" evidence="1">
    <location>
        <begin position="596"/>
        <end position="609"/>
    </location>
</feature>
<dbReference type="InterPro" id="IPR013083">
    <property type="entry name" value="Znf_RING/FYVE/PHD"/>
</dbReference>
<feature type="region of interest" description="Disordered" evidence="1">
    <location>
        <begin position="536"/>
        <end position="972"/>
    </location>
</feature>
<feature type="compositionally biased region" description="Gly residues" evidence="1">
    <location>
        <begin position="830"/>
        <end position="840"/>
    </location>
</feature>
<name>A0A0G4FXS8_9ALVE</name>
<feature type="region of interest" description="Disordered" evidence="1">
    <location>
        <begin position="286"/>
        <end position="315"/>
    </location>
</feature>
<dbReference type="EMBL" id="CDMZ01000724">
    <property type="protein sequence ID" value="CEM20227.1"/>
    <property type="molecule type" value="Genomic_DNA"/>
</dbReference>
<gene>
    <name evidence="2" type="ORF">Cvel_19317</name>
</gene>
<dbReference type="VEuPathDB" id="CryptoDB:Cvel_19317"/>
<feature type="compositionally biased region" description="Basic and acidic residues" evidence="1">
    <location>
        <begin position="536"/>
        <end position="588"/>
    </location>
</feature>
<feature type="compositionally biased region" description="Basic and acidic residues" evidence="1">
    <location>
        <begin position="645"/>
        <end position="738"/>
    </location>
</feature>
<feature type="compositionally biased region" description="Low complexity" evidence="1">
    <location>
        <begin position="884"/>
        <end position="915"/>
    </location>
</feature>
<proteinExistence type="predicted"/>